<protein>
    <submittedName>
        <fullName evidence="1">Uncharacterized protein</fullName>
    </submittedName>
</protein>
<gene>
    <name evidence="1" type="ORF">MLD38_024451</name>
</gene>
<evidence type="ECO:0000313" key="2">
    <source>
        <dbReference type="Proteomes" id="UP001057402"/>
    </source>
</evidence>
<dbReference type="Proteomes" id="UP001057402">
    <property type="component" value="Chromosome 7"/>
</dbReference>
<sequence>MRGTDDKPEQYARVFGHFDEDGDGKISPSELCRCVQSMGGDLTVEEAEAAVEMLDSDGDGLLGMDDFVEFVEGGDREERRKELRIAFEMYGEEGGEGRITPRSLKRMLSRLGQKRSVGDCEVMISKFDLDGDGVLDFEEFSVMMMS</sequence>
<organism evidence="1 2">
    <name type="scientific">Melastoma candidum</name>
    <dbReference type="NCBI Taxonomy" id="119954"/>
    <lineage>
        <taxon>Eukaryota</taxon>
        <taxon>Viridiplantae</taxon>
        <taxon>Streptophyta</taxon>
        <taxon>Embryophyta</taxon>
        <taxon>Tracheophyta</taxon>
        <taxon>Spermatophyta</taxon>
        <taxon>Magnoliopsida</taxon>
        <taxon>eudicotyledons</taxon>
        <taxon>Gunneridae</taxon>
        <taxon>Pentapetalae</taxon>
        <taxon>rosids</taxon>
        <taxon>malvids</taxon>
        <taxon>Myrtales</taxon>
        <taxon>Melastomataceae</taxon>
        <taxon>Melastomatoideae</taxon>
        <taxon>Melastomateae</taxon>
        <taxon>Melastoma</taxon>
    </lineage>
</organism>
<accession>A0ACB9NXD8</accession>
<dbReference type="EMBL" id="CM042886">
    <property type="protein sequence ID" value="KAI4339511.1"/>
    <property type="molecule type" value="Genomic_DNA"/>
</dbReference>
<reference evidence="2" key="1">
    <citation type="journal article" date="2023" name="Front. Plant Sci.">
        <title>Chromosomal-level genome assembly of Melastoma candidum provides insights into trichome evolution.</title>
        <authorList>
            <person name="Zhong Y."/>
            <person name="Wu W."/>
            <person name="Sun C."/>
            <person name="Zou P."/>
            <person name="Liu Y."/>
            <person name="Dai S."/>
            <person name="Zhou R."/>
        </authorList>
    </citation>
    <scope>NUCLEOTIDE SEQUENCE [LARGE SCALE GENOMIC DNA]</scope>
</reference>
<evidence type="ECO:0000313" key="1">
    <source>
        <dbReference type="EMBL" id="KAI4339511.1"/>
    </source>
</evidence>
<comment type="caution">
    <text evidence="1">The sequence shown here is derived from an EMBL/GenBank/DDBJ whole genome shotgun (WGS) entry which is preliminary data.</text>
</comment>
<name>A0ACB9NXD8_9MYRT</name>
<proteinExistence type="predicted"/>
<keyword evidence="2" id="KW-1185">Reference proteome</keyword>